<dbReference type="CDD" id="cd00077">
    <property type="entry name" value="HDc"/>
    <property type="match status" value="1"/>
</dbReference>
<dbReference type="InterPro" id="IPR003607">
    <property type="entry name" value="HD/PDEase_dom"/>
</dbReference>
<sequence>MFPSREMAEKELEIAGQLNHGLWTEHSINVGVSAQIIAEKCTNLNPDKAYALGLLHDIGRRYGISARRHVLYMIFFPI</sequence>
<dbReference type="InterPro" id="IPR013976">
    <property type="entry name" value="HDOD"/>
</dbReference>
<accession>C6PU55</accession>
<dbReference type="Proteomes" id="UP000004198">
    <property type="component" value="Unassembled WGS sequence"/>
</dbReference>
<dbReference type="RefSeq" id="WP_007061207.1">
    <property type="nucleotide sequence ID" value="NZ_ACVI01000034.1"/>
</dbReference>
<dbReference type="eggNOG" id="COG2206">
    <property type="taxonomic scope" value="Bacteria"/>
</dbReference>
<dbReference type="Gene3D" id="1.10.3210.10">
    <property type="entry name" value="Hypothetical protein af1432"/>
    <property type="match status" value="1"/>
</dbReference>
<dbReference type="PATRIC" id="fig|536227.13.peg.5077"/>
<protein>
    <submittedName>
        <fullName evidence="2">Metal dependent phosphohydrolase</fullName>
    </submittedName>
</protein>
<feature type="domain" description="HDOD" evidence="1">
    <location>
        <begin position="20"/>
        <end position="60"/>
    </location>
</feature>
<keyword evidence="3" id="KW-1185">Reference proteome</keyword>
<evidence type="ECO:0000313" key="2">
    <source>
        <dbReference type="EMBL" id="EET87255.1"/>
    </source>
</evidence>
<reference evidence="2 3" key="1">
    <citation type="submission" date="2009-06" db="EMBL/GenBank/DDBJ databases">
        <title>The draft genome of Clostridium carboxidivorans P7.</title>
        <authorList>
            <consortium name="US DOE Joint Genome Institute (JGI-PGF)"/>
            <person name="Lucas S."/>
            <person name="Copeland A."/>
            <person name="Lapidus A."/>
            <person name="Glavina del Rio T."/>
            <person name="Tice H."/>
            <person name="Bruce D."/>
            <person name="Goodwin L."/>
            <person name="Pitluck S."/>
            <person name="Larimer F."/>
            <person name="Land M.L."/>
            <person name="Hauser L."/>
            <person name="Hemme C.L."/>
        </authorList>
    </citation>
    <scope>NUCLEOTIDE SEQUENCE [LARGE SCALE GENOMIC DNA]</scope>
    <source>
        <strain evidence="2 3">P7</strain>
    </source>
</reference>
<dbReference type="STRING" id="536227.Ccar_24555"/>
<dbReference type="SUPFAM" id="SSF109604">
    <property type="entry name" value="HD-domain/PDEase-like"/>
    <property type="match status" value="1"/>
</dbReference>
<dbReference type="EMBL" id="ACVI01000034">
    <property type="protein sequence ID" value="EET87255.1"/>
    <property type="molecule type" value="Genomic_DNA"/>
</dbReference>
<comment type="caution">
    <text evidence="2">The sequence shown here is derived from an EMBL/GenBank/DDBJ whole genome shotgun (WGS) entry which is preliminary data.</text>
</comment>
<evidence type="ECO:0000259" key="1">
    <source>
        <dbReference type="Pfam" id="PF08668"/>
    </source>
</evidence>
<dbReference type="KEGG" id="cck:Ccar_24555"/>
<keyword evidence="2" id="KW-0378">Hydrolase</keyword>
<gene>
    <name evidence="2" type="ORF">CcarbDRAFT_2322</name>
</gene>
<dbReference type="OrthoDB" id="9794480at2"/>
<dbReference type="AlphaFoldDB" id="C6PU55"/>
<proteinExistence type="predicted"/>
<organism evidence="2 3">
    <name type="scientific">Clostridium carboxidivorans P7</name>
    <dbReference type="NCBI Taxonomy" id="536227"/>
    <lineage>
        <taxon>Bacteria</taxon>
        <taxon>Bacillati</taxon>
        <taxon>Bacillota</taxon>
        <taxon>Clostridia</taxon>
        <taxon>Eubacteriales</taxon>
        <taxon>Clostridiaceae</taxon>
        <taxon>Clostridium</taxon>
    </lineage>
</organism>
<name>C6PU55_9CLOT</name>
<evidence type="ECO:0000313" key="3">
    <source>
        <dbReference type="Proteomes" id="UP000004198"/>
    </source>
</evidence>
<dbReference type="Pfam" id="PF08668">
    <property type="entry name" value="HDOD"/>
    <property type="match status" value="1"/>
</dbReference>
<dbReference type="GO" id="GO:0016787">
    <property type="term" value="F:hydrolase activity"/>
    <property type="evidence" value="ECO:0007669"/>
    <property type="project" value="UniProtKB-KW"/>
</dbReference>